<keyword evidence="3" id="KW-0732">Signal</keyword>
<dbReference type="EMBL" id="FNPG01000029">
    <property type="protein sequence ID" value="SDY69635.1"/>
    <property type="molecule type" value="Genomic_DNA"/>
</dbReference>
<dbReference type="OrthoDB" id="9810636at2"/>
<dbReference type="AlphaFoldDB" id="A0A1H3M0Q9"/>
<evidence type="ECO:0000256" key="4">
    <source>
        <dbReference type="SAM" id="Coils"/>
    </source>
</evidence>
<dbReference type="PANTHER" id="PTHR42953">
    <property type="entry name" value="HIGH-AFFINITY ZINC UPTAKE SYSTEM PROTEIN ZNUA-RELATED"/>
    <property type="match status" value="1"/>
</dbReference>
<accession>A0A1H3M0Q9</accession>
<feature type="coiled-coil region" evidence="4">
    <location>
        <begin position="162"/>
        <end position="189"/>
    </location>
</feature>
<reference evidence="5 6" key="1">
    <citation type="submission" date="2016-10" db="EMBL/GenBank/DDBJ databases">
        <authorList>
            <person name="de Groot N.N."/>
        </authorList>
    </citation>
    <scope>NUCLEOTIDE SEQUENCE [LARGE SCALE GENOMIC DNA]</scope>
    <source>
        <strain evidence="5 6">DSM 14045</strain>
    </source>
</reference>
<evidence type="ECO:0000313" key="6">
    <source>
        <dbReference type="Proteomes" id="UP000183918"/>
    </source>
</evidence>
<comment type="similarity">
    <text evidence="1">Belongs to the bacterial solute-binding protein 9 family.</text>
</comment>
<keyword evidence="2" id="KW-0813">Transport</keyword>
<organism evidence="5 6">
    <name type="scientific">Lachnobacterium bovis DSM 14045</name>
    <dbReference type="NCBI Taxonomy" id="1122142"/>
    <lineage>
        <taxon>Bacteria</taxon>
        <taxon>Bacillati</taxon>
        <taxon>Bacillota</taxon>
        <taxon>Clostridia</taxon>
        <taxon>Lachnospirales</taxon>
        <taxon>Lachnospiraceae</taxon>
        <taxon>Lachnobacterium</taxon>
    </lineage>
</organism>
<dbReference type="Gene3D" id="3.40.50.1980">
    <property type="entry name" value="Nitrogenase molybdenum iron protein domain"/>
    <property type="match status" value="2"/>
</dbReference>
<sequence length="301" mass="34187">MKNRYVTLGAILLATFCFFVSCTVAYVMWETPQKVTKNKTIVTSFYPVYIATMNIVDGADVNLKNLSEPKTGCLHDFQLTTQDMKLISSSDIFVANGAGMESFLGTVVKEYKNVKIIDSSKGIELIKEDGEKNAHTWMGTYTYRQQVKNIAKQLAKTDPDNANVYLKNAKKYDEKLKKIQKREKELLAKNSAKNIIVFHEAFEYTAKGLNLDVKYALDLDEERQVSAGEIADVLTHIKENNVKYIFAEKKYAKSVGDAVERESNVKVIYLNPLNRGKYEKDAYIKGITQNLDKIEKIMINN</sequence>
<protein>
    <submittedName>
        <fullName evidence="5">Zinc transport system substrate-binding protein</fullName>
    </submittedName>
</protein>
<dbReference type="SUPFAM" id="SSF53807">
    <property type="entry name" value="Helical backbone' metal receptor"/>
    <property type="match status" value="1"/>
</dbReference>
<dbReference type="RefSeq" id="WP_074718845.1">
    <property type="nucleotide sequence ID" value="NZ_FNPG01000029.1"/>
</dbReference>
<keyword evidence="6" id="KW-1185">Reference proteome</keyword>
<dbReference type="Pfam" id="PF01297">
    <property type="entry name" value="ZnuA"/>
    <property type="match status" value="1"/>
</dbReference>
<evidence type="ECO:0000313" key="5">
    <source>
        <dbReference type="EMBL" id="SDY69635.1"/>
    </source>
</evidence>
<dbReference type="Proteomes" id="UP000183918">
    <property type="component" value="Unassembled WGS sequence"/>
</dbReference>
<name>A0A1H3M0Q9_9FIRM</name>
<dbReference type="InterPro" id="IPR018247">
    <property type="entry name" value="EF_Hand_1_Ca_BS"/>
</dbReference>
<keyword evidence="4" id="KW-0175">Coiled coil</keyword>
<evidence type="ECO:0000256" key="1">
    <source>
        <dbReference type="ARBA" id="ARBA00011028"/>
    </source>
</evidence>
<evidence type="ECO:0000256" key="2">
    <source>
        <dbReference type="ARBA" id="ARBA00022448"/>
    </source>
</evidence>
<dbReference type="PROSITE" id="PS51257">
    <property type="entry name" value="PROKAR_LIPOPROTEIN"/>
    <property type="match status" value="1"/>
</dbReference>
<evidence type="ECO:0000256" key="3">
    <source>
        <dbReference type="ARBA" id="ARBA00022729"/>
    </source>
</evidence>
<dbReference type="PROSITE" id="PS00018">
    <property type="entry name" value="EF_HAND_1"/>
    <property type="match status" value="1"/>
</dbReference>
<dbReference type="GO" id="GO:0046872">
    <property type="term" value="F:metal ion binding"/>
    <property type="evidence" value="ECO:0007669"/>
    <property type="project" value="InterPro"/>
</dbReference>
<dbReference type="PANTHER" id="PTHR42953:SF3">
    <property type="entry name" value="HIGH-AFFINITY ZINC UPTAKE SYSTEM PROTEIN ZNUA"/>
    <property type="match status" value="1"/>
</dbReference>
<dbReference type="InterPro" id="IPR006127">
    <property type="entry name" value="ZnuA-like"/>
</dbReference>
<proteinExistence type="inferred from homology"/>
<dbReference type="STRING" id="1122142.SAMN02910414_02166"/>
<gene>
    <name evidence="5" type="ORF">SAMN02910414_02166</name>
</gene>
<dbReference type="InterPro" id="IPR050492">
    <property type="entry name" value="Bact_metal-bind_prot9"/>
</dbReference>
<dbReference type="GO" id="GO:0030001">
    <property type="term" value="P:metal ion transport"/>
    <property type="evidence" value="ECO:0007669"/>
    <property type="project" value="InterPro"/>
</dbReference>